<gene>
    <name evidence="2" type="primary">greA</name>
    <name evidence="2" type="ORF">PZ740_10810</name>
</gene>
<reference evidence="2 3" key="1">
    <citation type="submission" date="2023-03" db="EMBL/GenBank/DDBJ databases">
        <title>YIM 152171 draft genome.</title>
        <authorList>
            <person name="Yang Z."/>
        </authorList>
    </citation>
    <scope>NUCLEOTIDE SEQUENCE [LARGE SCALE GENOMIC DNA]</scope>
    <source>
        <strain evidence="2 3">YIM 152171</strain>
    </source>
</reference>
<dbReference type="GO" id="GO:0032784">
    <property type="term" value="P:regulation of DNA-templated transcription elongation"/>
    <property type="evidence" value="ECO:0007669"/>
    <property type="project" value="InterPro"/>
</dbReference>
<dbReference type="InterPro" id="IPR001437">
    <property type="entry name" value="Tscrpt_elong_fac_GreA/B_C"/>
</dbReference>
<name>A0AAP4D5R5_9PROT</name>
<dbReference type="PIRSF" id="PIRSF006092">
    <property type="entry name" value="GreA_GreB"/>
    <property type="match status" value="1"/>
</dbReference>
<keyword evidence="3" id="KW-1185">Reference proteome</keyword>
<dbReference type="PANTHER" id="PTHR30437">
    <property type="entry name" value="TRANSCRIPTION ELONGATION FACTOR GREA"/>
    <property type="match status" value="1"/>
</dbReference>
<dbReference type="InterPro" id="IPR023459">
    <property type="entry name" value="Tscrpt_elong_fac_GreA/B_fam"/>
</dbReference>
<dbReference type="GO" id="GO:0006354">
    <property type="term" value="P:DNA-templated transcription elongation"/>
    <property type="evidence" value="ECO:0007669"/>
    <property type="project" value="TreeGrafter"/>
</dbReference>
<evidence type="ECO:0000259" key="1">
    <source>
        <dbReference type="Pfam" id="PF01272"/>
    </source>
</evidence>
<dbReference type="GO" id="GO:0003746">
    <property type="term" value="F:translation elongation factor activity"/>
    <property type="evidence" value="ECO:0007669"/>
    <property type="project" value="UniProtKB-KW"/>
</dbReference>
<dbReference type="GO" id="GO:0003677">
    <property type="term" value="F:DNA binding"/>
    <property type="evidence" value="ECO:0007669"/>
    <property type="project" value="InterPro"/>
</dbReference>
<keyword evidence="2" id="KW-0648">Protein biosynthesis</keyword>
<evidence type="ECO:0000313" key="2">
    <source>
        <dbReference type="EMBL" id="MDF1586870.1"/>
    </source>
</evidence>
<dbReference type="EMBL" id="JARGEQ010000096">
    <property type="protein sequence ID" value="MDF1586870.1"/>
    <property type="molecule type" value="Genomic_DNA"/>
</dbReference>
<organism evidence="2 3">
    <name type="scientific">Marinimicrococcus flavescens</name>
    <dbReference type="NCBI Taxonomy" id="3031815"/>
    <lineage>
        <taxon>Bacteria</taxon>
        <taxon>Pseudomonadati</taxon>
        <taxon>Pseudomonadota</taxon>
        <taxon>Alphaproteobacteria</taxon>
        <taxon>Geminicoccales</taxon>
        <taxon>Geminicoccaceae</taxon>
        <taxon>Marinimicrococcus</taxon>
    </lineage>
</organism>
<comment type="caution">
    <text evidence="2">The sequence shown here is derived from an EMBL/GenBank/DDBJ whole genome shotgun (WGS) entry which is preliminary data.</text>
</comment>
<evidence type="ECO:0000313" key="3">
    <source>
        <dbReference type="Proteomes" id="UP001301140"/>
    </source>
</evidence>
<sequence>MSRAFVRESDTETGAVPLLDRPISEHPNLVTARGMALIARKVAEHRAALEAAHEAEDAEGEARASRELRYWSARQASAELVEPDKDGKRVTFGAAVTLGHADGTESCFRIVGEDEAEPAQGRIAWPAPVARALVGTELGDLVQLPTGEVEVLAIDPTPEEVPEEHG</sequence>
<feature type="domain" description="Transcription elongation factor GreA/GreB C-terminal" evidence="1">
    <location>
        <begin position="87"/>
        <end position="154"/>
    </location>
</feature>
<dbReference type="GO" id="GO:0070063">
    <property type="term" value="F:RNA polymerase binding"/>
    <property type="evidence" value="ECO:0007669"/>
    <property type="project" value="InterPro"/>
</dbReference>
<dbReference type="PANTHER" id="PTHR30437:SF6">
    <property type="entry name" value="TRANSCRIPTION ELONGATION FACTOR GREB"/>
    <property type="match status" value="1"/>
</dbReference>
<dbReference type="AlphaFoldDB" id="A0AAP4D5R5"/>
<proteinExistence type="predicted"/>
<dbReference type="InterPro" id="IPR036953">
    <property type="entry name" value="GreA/GreB_C_sf"/>
</dbReference>
<dbReference type="NCBIfam" id="NF004973">
    <property type="entry name" value="PRK06342.1"/>
    <property type="match status" value="1"/>
</dbReference>
<protein>
    <submittedName>
        <fullName evidence="2">Transcription elongation factor GreA</fullName>
    </submittedName>
</protein>
<accession>A0AAP4D5R5</accession>
<dbReference type="RefSeq" id="WP_327789288.1">
    <property type="nucleotide sequence ID" value="NZ_JARGEQ010000096.1"/>
</dbReference>
<dbReference type="Gene3D" id="3.10.50.30">
    <property type="entry name" value="Transcription elongation factor, GreA/GreB, C-terminal domain"/>
    <property type="match status" value="1"/>
</dbReference>
<dbReference type="Proteomes" id="UP001301140">
    <property type="component" value="Unassembled WGS sequence"/>
</dbReference>
<dbReference type="Pfam" id="PF01272">
    <property type="entry name" value="GreA_GreB"/>
    <property type="match status" value="1"/>
</dbReference>
<dbReference type="SUPFAM" id="SSF54534">
    <property type="entry name" value="FKBP-like"/>
    <property type="match status" value="1"/>
</dbReference>
<keyword evidence="2" id="KW-0251">Elongation factor</keyword>